<dbReference type="Proteomes" id="UP001158049">
    <property type="component" value="Unassembled WGS sequence"/>
</dbReference>
<sequence>MADTARWTRRPDGANWGDFGPDDQLGRVNLIGSEQILKGAAEVRAGRSFCLSLPLDLPGGNALNPRRHPPKLQPTWRGDTPVLNYGMDGVVADSIDVVSDDQVLLCLQYSTQWDALAHVGARFDVDGNGSETMVYYNGYRAEHDVKGPAEMAAGCCDGGHQSHADALGIENMAVHGMQGRGVLVDLARHYGRERKLVGYDEIAAVMAQDGVTVERGDFLVLRTGFAELVMEMGGKPDPHLLHETCPVMNGRDQRLLQWITDSGIAAICADNYAVEAYPAPEVAGRKSILPLHHHCLFKLGIPLGELWYLRDLAAWLQENGRSRFMLTAPPLRLPGAVGSPVTPVATV</sequence>
<dbReference type="EMBL" id="FXUL01000015">
    <property type="protein sequence ID" value="SMP70142.1"/>
    <property type="molecule type" value="Genomic_DNA"/>
</dbReference>
<dbReference type="SUPFAM" id="SSF102198">
    <property type="entry name" value="Putative cyclase"/>
    <property type="match status" value="1"/>
</dbReference>
<keyword evidence="2" id="KW-1185">Reference proteome</keyword>
<dbReference type="InterPro" id="IPR007325">
    <property type="entry name" value="KFase/CYL"/>
</dbReference>
<dbReference type="RefSeq" id="WP_283443765.1">
    <property type="nucleotide sequence ID" value="NZ_FXUL01000015.1"/>
</dbReference>
<accession>A0ABY1QFY5</accession>
<reference evidence="1 2" key="1">
    <citation type="submission" date="2017-05" db="EMBL/GenBank/DDBJ databases">
        <authorList>
            <person name="Varghese N."/>
            <person name="Submissions S."/>
        </authorList>
    </citation>
    <scope>NUCLEOTIDE SEQUENCE [LARGE SCALE GENOMIC DNA]</scope>
    <source>
        <strain evidence="1 2">DSM 26001</strain>
    </source>
</reference>
<dbReference type="Pfam" id="PF04199">
    <property type="entry name" value="Cyclase"/>
    <property type="match status" value="1"/>
</dbReference>
<dbReference type="PANTHER" id="PTHR34861">
    <property type="match status" value="1"/>
</dbReference>
<dbReference type="InterPro" id="IPR037175">
    <property type="entry name" value="KFase_sf"/>
</dbReference>
<evidence type="ECO:0000313" key="1">
    <source>
        <dbReference type="EMBL" id="SMP70142.1"/>
    </source>
</evidence>
<name>A0ABY1QFY5_9BURK</name>
<protein>
    <submittedName>
        <fullName evidence="1">Kynurenine formamidase</fullName>
    </submittedName>
</protein>
<gene>
    <name evidence="1" type="ORF">SAMN06295970_115152</name>
</gene>
<dbReference type="Gene3D" id="3.50.30.50">
    <property type="entry name" value="Putative cyclase"/>
    <property type="match status" value="1"/>
</dbReference>
<evidence type="ECO:0000313" key="2">
    <source>
        <dbReference type="Proteomes" id="UP001158049"/>
    </source>
</evidence>
<dbReference type="PANTHER" id="PTHR34861:SF10">
    <property type="entry name" value="CYCLASE"/>
    <property type="match status" value="1"/>
</dbReference>
<organism evidence="1 2">
    <name type="scientific">Noviherbaspirillum suwonense</name>
    <dbReference type="NCBI Taxonomy" id="1224511"/>
    <lineage>
        <taxon>Bacteria</taxon>
        <taxon>Pseudomonadati</taxon>
        <taxon>Pseudomonadota</taxon>
        <taxon>Betaproteobacteria</taxon>
        <taxon>Burkholderiales</taxon>
        <taxon>Oxalobacteraceae</taxon>
        <taxon>Noviherbaspirillum</taxon>
    </lineage>
</organism>
<proteinExistence type="predicted"/>
<comment type="caution">
    <text evidence="1">The sequence shown here is derived from an EMBL/GenBank/DDBJ whole genome shotgun (WGS) entry which is preliminary data.</text>
</comment>